<evidence type="ECO:0008006" key="9">
    <source>
        <dbReference type="Google" id="ProtNLM"/>
    </source>
</evidence>
<keyword evidence="4" id="KW-0560">Oxidoreductase</keyword>
<keyword evidence="6" id="KW-0503">Monooxygenase</keyword>
<name>A0A0D2I8U0_9EURO</name>
<keyword evidence="8" id="KW-1185">Reference proteome</keyword>
<dbReference type="EMBL" id="KN847480">
    <property type="protein sequence ID" value="KIX02259.1"/>
    <property type="molecule type" value="Genomic_DNA"/>
</dbReference>
<dbReference type="SUPFAM" id="SSF48264">
    <property type="entry name" value="Cytochrome P450"/>
    <property type="match status" value="1"/>
</dbReference>
<dbReference type="STRING" id="1442369.A0A0D2I8U0"/>
<dbReference type="InterPro" id="IPR001128">
    <property type="entry name" value="Cyt_P450"/>
</dbReference>
<keyword evidence="3" id="KW-0479">Metal-binding</keyword>
<dbReference type="GeneID" id="25296269"/>
<dbReference type="RefSeq" id="XP_013269395.1">
    <property type="nucleotide sequence ID" value="XM_013413941.1"/>
</dbReference>
<sequence length="146" mass="16915">MVYRGFKANSEQRLLSLFSEFYDNLGPNIEQTLLGATGFVTMDPVNVEAILSSRFNDIGFGPRRNSFWAFLGDGIFTRDGVPWKHSRELLRRQFVRMQYQSLEAFNEHVDNLVEAIRRAPDIIDLQPIFFRYTLDTKTALIFNQGT</sequence>
<keyword evidence="5" id="KW-0408">Iron</keyword>
<dbReference type="VEuPathDB" id="FungiDB:Z518_08198"/>
<dbReference type="PANTHER" id="PTHR24287:SF18">
    <property type="entry name" value="CYTOCHROME P450 MONOOXYGENASE APDE-RELATED"/>
    <property type="match status" value="1"/>
</dbReference>
<evidence type="ECO:0000313" key="7">
    <source>
        <dbReference type="EMBL" id="KIX02259.1"/>
    </source>
</evidence>
<evidence type="ECO:0000256" key="1">
    <source>
        <dbReference type="ARBA" id="ARBA00001971"/>
    </source>
</evidence>
<dbReference type="GO" id="GO:0005506">
    <property type="term" value="F:iron ion binding"/>
    <property type="evidence" value="ECO:0007669"/>
    <property type="project" value="InterPro"/>
</dbReference>
<dbReference type="AlphaFoldDB" id="A0A0D2I8U0"/>
<evidence type="ECO:0000256" key="3">
    <source>
        <dbReference type="ARBA" id="ARBA00022723"/>
    </source>
</evidence>
<dbReference type="Gene3D" id="1.10.630.10">
    <property type="entry name" value="Cytochrome P450"/>
    <property type="match status" value="1"/>
</dbReference>
<comment type="similarity">
    <text evidence="2">Belongs to the cytochrome P450 family.</text>
</comment>
<accession>A0A0D2I8U0</accession>
<comment type="cofactor">
    <cofactor evidence="1">
        <name>heme</name>
        <dbReference type="ChEBI" id="CHEBI:30413"/>
    </cofactor>
</comment>
<dbReference type="OrthoDB" id="1470350at2759"/>
<dbReference type="Proteomes" id="UP000053617">
    <property type="component" value="Unassembled WGS sequence"/>
</dbReference>
<dbReference type="InterPro" id="IPR002974">
    <property type="entry name" value="Cyt_P450_E_CYP52_ascomycetes"/>
</dbReference>
<dbReference type="PANTHER" id="PTHR24287">
    <property type="entry name" value="P450, PUTATIVE (EUROFUNG)-RELATED"/>
    <property type="match status" value="1"/>
</dbReference>
<dbReference type="HOGENOM" id="CLU_1778493_0_0_1"/>
<organism evidence="7 8">
    <name type="scientific">Rhinocladiella mackenziei CBS 650.93</name>
    <dbReference type="NCBI Taxonomy" id="1442369"/>
    <lineage>
        <taxon>Eukaryota</taxon>
        <taxon>Fungi</taxon>
        <taxon>Dikarya</taxon>
        <taxon>Ascomycota</taxon>
        <taxon>Pezizomycotina</taxon>
        <taxon>Eurotiomycetes</taxon>
        <taxon>Chaetothyriomycetidae</taxon>
        <taxon>Chaetothyriales</taxon>
        <taxon>Herpotrichiellaceae</taxon>
        <taxon>Rhinocladiella</taxon>
    </lineage>
</organism>
<dbReference type="InterPro" id="IPR036396">
    <property type="entry name" value="Cyt_P450_sf"/>
</dbReference>
<evidence type="ECO:0000256" key="5">
    <source>
        <dbReference type="ARBA" id="ARBA00023004"/>
    </source>
</evidence>
<dbReference type="Pfam" id="PF00067">
    <property type="entry name" value="p450"/>
    <property type="match status" value="1"/>
</dbReference>
<dbReference type="GO" id="GO:0020037">
    <property type="term" value="F:heme binding"/>
    <property type="evidence" value="ECO:0007669"/>
    <property type="project" value="InterPro"/>
</dbReference>
<dbReference type="InterPro" id="IPR047146">
    <property type="entry name" value="Cyt_P450_E_CYP52_fungi"/>
</dbReference>
<evidence type="ECO:0000256" key="2">
    <source>
        <dbReference type="ARBA" id="ARBA00010617"/>
    </source>
</evidence>
<gene>
    <name evidence="7" type="ORF">Z518_08198</name>
</gene>
<proteinExistence type="inferred from homology"/>
<reference evidence="7 8" key="1">
    <citation type="submission" date="2015-01" db="EMBL/GenBank/DDBJ databases">
        <title>The Genome Sequence of Rhinocladiella mackenzie CBS 650.93.</title>
        <authorList>
            <consortium name="The Broad Institute Genomics Platform"/>
            <person name="Cuomo C."/>
            <person name="de Hoog S."/>
            <person name="Gorbushina A."/>
            <person name="Stielow B."/>
            <person name="Teixiera M."/>
            <person name="Abouelleil A."/>
            <person name="Chapman S.B."/>
            <person name="Priest M."/>
            <person name="Young S.K."/>
            <person name="Wortman J."/>
            <person name="Nusbaum C."/>
            <person name="Birren B."/>
        </authorList>
    </citation>
    <scope>NUCLEOTIDE SEQUENCE [LARGE SCALE GENOMIC DNA]</scope>
    <source>
        <strain evidence="7 8">CBS 650.93</strain>
    </source>
</reference>
<protein>
    <recommendedName>
        <fullName evidence="9">Cytochrome P450 alkane hydroxylase</fullName>
    </recommendedName>
</protein>
<evidence type="ECO:0000256" key="6">
    <source>
        <dbReference type="ARBA" id="ARBA00023033"/>
    </source>
</evidence>
<dbReference type="GO" id="GO:0016712">
    <property type="term" value="F:oxidoreductase activity, acting on paired donors, with incorporation or reduction of molecular oxygen, reduced flavin or flavoprotein as one donor, and incorporation of one atom of oxygen"/>
    <property type="evidence" value="ECO:0007669"/>
    <property type="project" value="InterPro"/>
</dbReference>
<evidence type="ECO:0000313" key="8">
    <source>
        <dbReference type="Proteomes" id="UP000053617"/>
    </source>
</evidence>
<evidence type="ECO:0000256" key="4">
    <source>
        <dbReference type="ARBA" id="ARBA00023002"/>
    </source>
</evidence>
<dbReference type="PRINTS" id="PR01239">
    <property type="entry name" value="EP450IICYP52"/>
</dbReference>